<proteinExistence type="predicted"/>
<sequence length="186" mass="21173">MFSQLLILSAVLLSLVTAVTIALFYQSDTSQIGISPSESAPKIGDRNHLVNLLDFIMQYPLAEPVELGILSSLQKTCISSPKGALHLSWQQLEKQLFRILMEHSDQEKNGELSLEFLLWTDIENELPGFALPIEVDRALLRTMIEIDKIMVRNPIMPFTSEQSEKYLKLSAHLINQMRHFKQIKPI</sequence>
<gene>
    <name evidence="1" type="ORF">MJ923_14730</name>
</gene>
<protein>
    <submittedName>
        <fullName evidence="1">Uncharacterized protein</fullName>
    </submittedName>
</protein>
<evidence type="ECO:0000313" key="2">
    <source>
        <dbReference type="Proteomes" id="UP001297581"/>
    </source>
</evidence>
<organism evidence="1 2">
    <name type="scientific">Shewanella zhuhaiensis</name>
    <dbReference type="NCBI Taxonomy" id="2919576"/>
    <lineage>
        <taxon>Bacteria</taxon>
        <taxon>Pseudomonadati</taxon>
        <taxon>Pseudomonadota</taxon>
        <taxon>Gammaproteobacteria</taxon>
        <taxon>Alteromonadales</taxon>
        <taxon>Shewanellaceae</taxon>
        <taxon>Shewanella</taxon>
    </lineage>
</organism>
<name>A0AAJ1BIZ2_9GAMM</name>
<accession>A0AAJ1BIZ2</accession>
<keyword evidence="2" id="KW-1185">Reference proteome</keyword>
<dbReference type="EMBL" id="JAKUDL010000005">
    <property type="protein sequence ID" value="MCH4295561.1"/>
    <property type="molecule type" value="Genomic_DNA"/>
</dbReference>
<dbReference type="RefSeq" id="WP_240591744.1">
    <property type="nucleotide sequence ID" value="NZ_JAKUDL010000005.1"/>
</dbReference>
<reference evidence="1 2" key="1">
    <citation type="submission" date="2022-02" db="EMBL/GenBank/DDBJ databases">
        <title>The genome sequence of Shewanella sp. 3B26.</title>
        <authorList>
            <person name="Du J."/>
        </authorList>
    </citation>
    <scope>NUCLEOTIDE SEQUENCE [LARGE SCALE GENOMIC DNA]</scope>
    <source>
        <strain evidence="1 2">3B26</strain>
    </source>
</reference>
<dbReference type="Proteomes" id="UP001297581">
    <property type="component" value="Unassembled WGS sequence"/>
</dbReference>
<evidence type="ECO:0000313" key="1">
    <source>
        <dbReference type="EMBL" id="MCH4295561.1"/>
    </source>
</evidence>
<comment type="caution">
    <text evidence="1">The sequence shown here is derived from an EMBL/GenBank/DDBJ whole genome shotgun (WGS) entry which is preliminary data.</text>
</comment>
<dbReference type="AlphaFoldDB" id="A0AAJ1BIZ2"/>